<dbReference type="PANTHER" id="PTHR36442">
    <property type="entry name" value="CYCLIC-DI-AMP PHOSPHODIESTERASE PGPH"/>
    <property type="match status" value="1"/>
</dbReference>
<dbReference type="InterPro" id="IPR011621">
    <property type="entry name" value="Metal-dep_PHydrolase_7TM_intra"/>
</dbReference>
<feature type="transmembrane region" description="Helical" evidence="1">
    <location>
        <begin position="12"/>
        <end position="33"/>
    </location>
</feature>
<dbReference type="PATRIC" id="fig|167964.4.peg.1188"/>
<dbReference type="PANTHER" id="PTHR36442:SF1">
    <property type="entry name" value="CYCLIC-DI-AMP PHOSPHODIESTERASE PGPH"/>
    <property type="match status" value="1"/>
</dbReference>
<evidence type="ECO:0000313" key="4">
    <source>
        <dbReference type="Proteomes" id="UP000064249"/>
    </source>
</evidence>
<comment type="caution">
    <text evidence="3">The sequence shown here is derived from an EMBL/GenBank/DDBJ whole genome shotgun (WGS) entry which is preliminary data.</text>
</comment>
<feature type="transmembrane region" description="Helical" evidence="1">
    <location>
        <begin position="387"/>
        <end position="408"/>
    </location>
</feature>
<keyword evidence="1" id="KW-1133">Transmembrane helix</keyword>
<dbReference type="InterPro" id="IPR006674">
    <property type="entry name" value="HD_domain"/>
</dbReference>
<dbReference type="InterPro" id="IPR006675">
    <property type="entry name" value="HDIG_dom"/>
</dbReference>
<name>A0A101FY93_9CHLR</name>
<dbReference type="SUPFAM" id="SSF109604">
    <property type="entry name" value="HD-domain/PDEase-like"/>
    <property type="match status" value="1"/>
</dbReference>
<feature type="transmembrane region" description="Helical" evidence="1">
    <location>
        <begin position="263"/>
        <end position="281"/>
    </location>
</feature>
<sequence>MQNLRTKFNLKTIITFGLFAILSYATLTLPFTYRQSSISLSVGSVSTQDIRAPQTFTFISQTLTESAQDQAEKAVLPVYLPADPSISRQQIESMKGVLNYISSVRTDEFASEEQRINDLQVIENVTITSEMARNILSFNQEKWQEIQNEALFVLEEVMRSTIREDQITQAKRSVLTLISYSFSEPETEIVNSLVTPMVVANSLYSNEKTTEAIQQARDEVEPITKTYISGETIVSTGQVITPIIWEALQELGLISPQSAALKYISAGLLVFAVVVMEYSYIMRHRRNLLQSDFKSLLTIMGLYLIFLFLARIFIPNRAVVPYIFPIAAFGLTVASLINYEVGIIFSIGLSTLTAYGQSNSVELTLFYIIGSIVAIFVLQRGRRITDFFYTGLILGLIGSTVVVSYRLISAYFDMEGILTLIGASFLNGMASISITLILQYAVAALLGKTTALQLMDLSRSDHPLLQLIMTNAPGSYQHSLQVANLAEQAARKIDADPLLTRVGALYHDAGKALNPAFFIENQASGNINTHDDIDPADSASIIIKHVDDGVKLAHEYHLPPQIEAFITEHHGKSVTKYQLSKARELHGKDGDVDPTQFEYPGPNPNSRETAILMMADKVEARARAELPKDDETLLQIVNSSIDNLLREGFLDNTSLTLKNIKTIKTSFFTTLKNTYHPRIKYPK</sequence>
<dbReference type="PROSITE" id="PS51831">
    <property type="entry name" value="HD"/>
    <property type="match status" value="1"/>
</dbReference>
<dbReference type="InterPro" id="IPR052722">
    <property type="entry name" value="PgpH_phosphodiesterase"/>
</dbReference>
<dbReference type="Pfam" id="PF07698">
    <property type="entry name" value="7TM-7TMR_HD"/>
    <property type="match status" value="1"/>
</dbReference>
<feature type="domain" description="HD" evidence="2">
    <location>
        <begin position="475"/>
        <end position="621"/>
    </location>
</feature>
<dbReference type="Gene3D" id="1.10.3210.10">
    <property type="entry name" value="Hypothetical protein af1432"/>
    <property type="match status" value="1"/>
</dbReference>
<dbReference type="CDD" id="cd00077">
    <property type="entry name" value="HDc"/>
    <property type="match status" value="1"/>
</dbReference>
<evidence type="ECO:0000313" key="3">
    <source>
        <dbReference type="EMBL" id="KUK46578.1"/>
    </source>
</evidence>
<dbReference type="NCBIfam" id="TIGR00277">
    <property type="entry name" value="HDIG"/>
    <property type="match status" value="1"/>
</dbReference>
<keyword evidence="1" id="KW-0472">Membrane</keyword>
<dbReference type="Pfam" id="PF07697">
    <property type="entry name" value="7TMR-HDED"/>
    <property type="match status" value="1"/>
</dbReference>
<keyword evidence="1" id="KW-0812">Transmembrane</keyword>
<dbReference type="Pfam" id="PF01966">
    <property type="entry name" value="HD"/>
    <property type="match status" value="1"/>
</dbReference>
<dbReference type="InterPro" id="IPR003607">
    <property type="entry name" value="HD/PDEase_dom"/>
</dbReference>
<proteinExistence type="predicted"/>
<reference evidence="3 4" key="1">
    <citation type="journal article" date="2015" name="MBio">
        <title>Genome-Resolved Metagenomic Analysis Reveals Roles for Candidate Phyla and Other Microbial Community Members in Biogeochemical Transformations in Oil Reservoirs.</title>
        <authorList>
            <person name="Hu P."/>
            <person name="Tom L."/>
            <person name="Singh A."/>
            <person name="Thomas B.C."/>
            <person name="Baker B.J."/>
            <person name="Piceno Y.M."/>
            <person name="Andersen G.L."/>
            <person name="Banfield J.F."/>
        </authorList>
    </citation>
    <scope>NUCLEOTIDE SEQUENCE [LARGE SCALE GENOMIC DNA]</scope>
    <source>
        <strain evidence="3">46_16</strain>
    </source>
</reference>
<dbReference type="AlphaFoldDB" id="A0A101FY93"/>
<accession>A0A101FY93</accession>
<dbReference type="Proteomes" id="UP000064249">
    <property type="component" value="Unassembled WGS sequence"/>
</dbReference>
<organism evidence="3 4">
    <name type="scientific">Anaerolinea thermophila</name>
    <dbReference type="NCBI Taxonomy" id="167964"/>
    <lineage>
        <taxon>Bacteria</taxon>
        <taxon>Bacillati</taxon>
        <taxon>Chloroflexota</taxon>
        <taxon>Anaerolineae</taxon>
        <taxon>Anaerolineales</taxon>
        <taxon>Anaerolineaceae</taxon>
        <taxon>Anaerolinea</taxon>
    </lineage>
</organism>
<evidence type="ECO:0000259" key="2">
    <source>
        <dbReference type="PROSITE" id="PS51831"/>
    </source>
</evidence>
<feature type="transmembrane region" description="Helical" evidence="1">
    <location>
        <begin position="326"/>
        <end position="349"/>
    </location>
</feature>
<gene>
    <name evidence="3" type="ORF">XD73_0547</name>
</gene>
<dbReference type="SMART" id="SM00471">
    <property type="entry name" value="HDc"/>
    <property type="match status" value="1"/>
</dbReference>
<dbReference type="InterPro" id="IPR011624">
    <property type="entry name" value="Metal-dep_PHydrolase_7TM_extra"/>
</dbReference>
<dbReference type="EMBL" id="LGFU01000019">
    <property type="protein sequence ID" value="KUK46578.1"/>
    <property type="molecule type" value="Genomic_DNA"/>
</dbReference>
<feature type="transmembrane region" description="Helical" evidence="1">
    <location>
        <begin position="361"/>
        <end position="381"/>
    </location>
</feature>
<feature type="transmembrane region" description="Helical" evidence="1">
    <location>
        <begin position="293"/>
        <end position="314"/>
    </location>
</feature>
<feature type="transmembrane region" description="Helical" evidence="1">
    <location>
        <begin position="420"/>
        <end position="446"/>
    </location>
</feature>
<evidence type="ECO:0000256" key="1">
    <source>
        <dbReference type="SAM" id="Phobius"/>
    </source>
</evidence>
<protein>
    <submittedName>
        <fullName evidence="3">Putative membrane protein</fullName>
    </submittedName>
</protein>